<evidence type="ECO:0000256" key="6">
    <source>
        <dbReference type="ARBA" id="ARBA00041184"/>
    </source>
</evidence>
<dbReference type="InterPro" id="IPR015507">
    <property type="entry name" value="rRNA-MeTfrase_E"/>
</dbReference>
<organism evidence="8 9">
    <name type="scientific">Fasciola hepatica</name>
    <name type="common">Liver fluke</name>
    <dbReference type="NCBI Taxonomy" id="6192"/>
    <lineage>
        <taxon>Eukaryota</taxon>
        <taxon>Metazoa</taxon>
        <taxon>Spiralia</taxon>
        <taxon>Lophotrochozoa</taxon>
        <taxon>Platyhelminthes</taxon>
        <taxon>Trematoda</taxon>
        <taxon>Digenea</taxon>
        <taxon>Plagiorchiida</taxon>
        <taxon>Echinostomata</taxon>
        <taxon>Echinostomatoidea</taxon>
        <taxon>Fasciolidae</taxon>
        <taxon>Fasciola</taxon>
    </lineage>
</organism>
<evidence type="ECO:0000313" key="9">
    <source>
        <dbReference type="Proteomes" id="UP000230066"/>
    </source>
</evidence>
<proteinExistence type="inferred from homology"/>
<dbReference type="Pfam" id="PF01728">
    <property type="entry name" value="FtsJ"/>
    <property type="match status" value="1"/>
</dbReference>
<dbReference type="PANTHER" id="PTHR10920:SF18">
    <property type="entry name" value="RRNA METHYLTRANSFERASE 2, MITOCHONDRIAL"/>
    <property type="match status" value="1"/>
</dbReference>
<keyword evidence="5" id="KW-0949">S-adenosyl-L-methionine</keyword>
<dbReference type="GO" id="GO:0008650">
    <property type="term" value="F:rRNA (uridine-2'-O-)-methyltransferase activity"/>
    <property type="evidence" value="ECO:0007669"/>
    <property type="project" value="TreeGrafter"/>
</dbReference>
<dbReference type="Proteomes" id="UP000230066">
    <property type="component" value="Unassembled WGS sequence"/>
</dbReference>
<evidence type="ECO:0000313" key="8">
    <source>
        <dbReference type="EMBL" id="THD27654.1"/>
    </source>
</evidence>
<name>A0A4E0RPR8_FASHE</name>
<dbReference type="Gene3D" id="3.40.50.150">
    <property type="entry name" value="Vaccinia Virus protein VP39"/>
    <property type="match status" value="1"/>
</dbReference>
<sequence>MFLRTFTNVCSTSPFGYYNHPISSFKLEGDPLLERTEFPTALVSQLRCVWTGRNGCRILFCLQRLFGRTAVVHDTASSQKWLARQRSDPYVRRARLESFRCRSAFKLIQLNERVPGGLIHPQDVVVDCGAAPGSWTQVAASICAKSTRRLSGLVISFDLLDFPHVPGARCYPHTDVQDWELCAGLVDRAIAEHYANSKVGDRPLGVSLVLSDMAPNASGIREIDIPAMMNLASAVLQLAIRVSTPGASLVIKLWQCPEAEPFRKMVSQFYHGPWDSISATVPKKKQKISASATQSWTMGSVSPVRFLKPAASRSDSAEIYLVAKGFVPDCAIQTL</sequence>
<evidence type="ECO:0000256" key="2">
    <source>
        <dbReference type="ARBA" id="ARBA00022552"/>
    </source>
</evidence>
<keyword evidence="4" id="KW-0808">Transferase</keyword>
<reference evidence="8" key="1">
    <citation type="submission" date="2019-03" db="EMBL/GenBank/DDBJ databases">
        <title>Improved annotation for the trematode Fasciola hepatica.</title>
        <authorList>
            <person name="Choi Y.-J."/>
            <person name="Martin J."/>
            <person name="Mitreva M."/>
        </authorList>
    </citation>
    <scope>NUCLEOTIDE SEQUENCE [LARGE SCALE GENOMIC DNA]</scope>
</reference>
<evidence type="ECO:0000259" key="7">
    <source>
        <dbReference type="Pfam" id="PF01728"/>
    </source>
</evidence>
<dbReference type="InterPro" id="IPR029063">
    <property type="entry name" value="SAM-dependent_MTases_sf"/>
</dbReference>
<dbReference type="InterPro" id="IPR002877">
    <property type="entry name" value="RNA_MeTrfase_FtsJ_dom"/>
</dbReference>
<gene>
    <name evidence="8" type="ORF">D915_001565</name>
</gene>
<dbReference type="HAMAP" id="MF_01547">
    <property type="entry name" value="RNA_methyltr_E"/>
    <property type="match status" value="1"/>
</dbReference>
<keyword evidence="3 8" id="KW-0489">Methyltransferase</keyword>
<dbReference type="SUPFAM" id="SSF53335">
    <property type="entry name" value="S-adenosyl-L-methionine-dependent methyltransferases"/>
    <property type="match status" value="1"/>
</dbReference>
<keyword evidence="2" id="KW-0698">rRNA processing</keyword>
<feature type="domain" description="Ribosomal RNA methyltransferase FtsJ" evidence="7">
    <location>
        <begin position="99"/>
        <end position="270"/>
    </location>
</feature>
<dbReference type="EMBL" id="JXXN02000360">
    <property type="protein sequence ID" value="THD27654.1"/>
    <property type="molecule type" value="Genomic_DNA"/>
</dbReference>
<comment type="similarity">
    <text evidence="1">Belongs to the class I-like SAM-binding methyltransferase superfamily. RNA methyltransferase RlmE family.</text>
</comment>
<evidence type="ECO:0000256" key="1">
    <source>
        <dbReference type="ARBA" id="ARBA00009258"/>
    </source>
</evidence>
<comment type="caution">
    <text evidence="8">The sequence shown here is derived from an EMBL/GenBank/DDBJ whole genome shotgun (WGS) entry which is preliminary data.</text>
</comment>
<keyword evidence="9" id="KW-1185">Reference proteome</keyword>
<evidence type="ECO:0000256" key="3">
    <source>
        <dbReference type="ARBA" id="ARBA00022603"/>
    </source>
</evidence>
<dbReference type="GO" id="GO:0005739">
    <property type="term" value="C:mitochondrion"/>
    <property type="evidence" value="ECO:0007669"/>
    <property type="project" value="TreeGrafter"/>
</dbReference>
<evidence type="ECO:0000256" key="5">
    <source>
        <dbReference type="ARBA" id="ARBA00022691"/>
    </source>
</evidence>
<dbReference type="InterPro" id="IPR050082">
    <property type="entry name" value="RNA_methyltr_RlmE"/>
</dbReference>
<dbReference type="PANTHER" id="PTHR10920">
    <property type="entry name" value="RIBOSOMAL RNA METHYLTRANSFERASE"/>
    <property type="match status" value="1"/>
</dbReference>
<evidence type="ECO:0000256" key="4">
    <source>
        <dbReference type="ARBA" id="ARBA00022679"/>
    </source>
</evidence>
<protein>
    <recommendedName>
        <fullName evidence="6">rRNA methyltransferase 2, mitochondrial</fullName>
    </recommendedName>
</protein>
<accession>A0A4E0RPR8</accession>
<dbReference type="AlphaFoldDB" id="A0A4E0RPR8"/>